<comment type="caution">
    <text evidence="1">The sequence shown here is derived from an EMBL/GenBank/DDBJ whole genome shotgun (WGS) entry which is preliminary data.</text>
</comment>
<organism evidence="1">
    <name type="scientific">marine sediment metagenome</name>
    <dbReference type="NCBI Taxonomy" id="412755"/>
    <lineage>
        <taxon>unclassified sequences</taxon>
        <taxon>metagenomes</taxon>
        <taxon>ecological metagenomes</taxon>
    </lineage>
</organism>
<evidence type="ECO:0000313" key="1">
    <source>
        <dbReference type="EMBL" id="GAJ01075.1"/>
    </source>
</evidence>
<accession>X1V7Q2</accession>
<name>X1V7Q2_9ZZZZ</name>
<dbReference type="EMBL" id="BARW01021273">
    <property type="protein sequence ID" value="GAJ01075.1"/>
    <property type="molecule type" value="Genomic_DNA"/>
</dbReference>
<reference evidence="1" key="1">
    <citation type="journal article" date="2014" name="Front. Microbiol.">
        <title>High frequency of phylogenetically diverse reductive dehalogenase-homologous genes in deep subseafloor sedimentary metagenomes.</title>
        <authorList>
            <person name="Kawai M."/>
            <person name="Futagami T."/>
            <person name="Toyoda A."/>
            <person name="Takaki Y."/>
            <person name="Nishi S."/>
            <person name="Hori S."/>
            <person name="Arai W."/>
            <person name="Tsubouchi T."/>
            <person name="Morono Y."/>
            <person name="Uchiyama I."/>
            <person name="Ito T."/>
            <person name="Fujiyama A."/>
            <person name="Inagaki F."/>
            <person name="Takami H."/>
        </authorList>
    </citation>
    <scope>NUCLEOTIDE SEQUENCE</scope>
    <source>
        <strain evidence="1">Expedition CK06-06</strain>
    </source>
</reference>
<protein>
    <submittedName>
        <fullName evidence="1">Uncharacterized protein</fullName>
    </submittedName>
</protein>
<gene>
    <name evidence="1" type="ORF">S12H4_35772</name>
</gene>
<dbReference type="AlphaFoldDB" id="X1V7Q2"/>
<proteinExistence type="predicted"/>
<feature type="non-terminal residue" evidence="1">
    <location>
        <position position="30"/>
    </location>
</feature>
<sequence length="30" mass="3636">MEIKQDEVAQEQWDEWKQLMRDNCCSECGC</sequence>